<feature type="region of interest" description="Disordered" evidence="1">
    <location>
        <begin position="122"/>
        <end position="191"/>
    </location>
</feature>
<dbReference type="EMBL" id="RQFA01000073">
    <property type="protein sequence ID" value="TGK28994.1"/>
    <property type="molecule type" value="Genomic_DNA"/>
</dbReference>
<dbReference type="AlphaFoldDB" id="A0A5F1Y6S0"/>
<dbReference type="SUPFAM" id="SSF159894">
    <property type="entry name" value="YgaC/TfoX-N like"/>
    <property type="match status" value="1"/>
</dbReference>
<evidence type="ECO:0000256" key="1">
    <source>
        <dbReference type="SAM" id="MobiDB-lite"/>
    </source>
</evidence>
<evidence type="ECO:0000313" key="2">
    <source>
        <dbReference type="EMBL" id="TGK28994.1"/>
    </source>
</evidence>
<comment type="caution">
    <text evidence="2">The sequence shown here is derived from an EMBL/GenBank/DDBJ whole genome shotgun (WGS) entry which is preliminary data.</text>
</comment>
<feature type="compositionally biased region" description="Basic residues" evidence="1">
    <location>
        <begin position="125"/>
        <end position="145"/>
    </location>
</feature>
<keyword evidence="3" id="KW-1185">Reference proteome</keyword>
<proteinExistence type="predicted"/>
<name>A0A5F1Y6S0_9LEPT</name>
<dbReference type="Gene3D" id="3.30.1460.30">
    <property type="entry name" value="YgaC/TfoX-N like chaperone"/>
    <property type="match status" value="1"/>
</dbReference>
<accession>A0A5F1Y6S0</accession>
<gene>
    <name evidence="2" type="ORF">EHQ17_16695</name>
</gene>
<sequence>MSKTEFEILQETFLAKQNDTTSGKWFGLYSLNLNGKPFAASYEGQLVLKLGAETISALVSRYPGSKLFDPSGMNRAMKDWLQIPEEFSGDWLELAQKALVFASSGVLQADTKANVGKKFSETSRKTIRKKNSAAAKKKTLQKKKYVNVPVSKPNSGTAPKKKIGIVPKKNAGTASKRKAVKKKAAPKKKRK</sequence>
<feature type="compositionally biased region" description="Basic residues" evidence="1">
    <location>
        <begin position="175"/>
        <end position="191"/>
    </location>
</feature>
<protein>
    <submittedName>
        <fullName evidence="2">DUF773 domain-containing protein</fullName>
    </submittedName>
</protein>
<evidence type="ECO:0000313" key="3">
    <source>
        <dbReference type="Proteomes" id="UP000298277"/>
    </source>
</evidence>
<organism evidence="2 3">
    <name type="scientific">Leptospira gomenensis</name>
    <dbReference type="NCBI Taxonomy" id="2484974"/>
    <lineage>
        <taxon>Bacteria</taxon>
        <taxon>Pseudomonadati</taxon>
        <taxon>Spirochaetota</taxon>
        <taxon>Spirochaetia</taxon>
        <taxon>Leptospirales</taxon>
        <taxon>Leptospiraceae</taxon>
        <taxon>Leptospira</taxon>
    </lineage>
</organism>
<reference evidence="2" key="1">
    <citation type="journal article" date="2019" name="PLoS Negl. Trop. Dis.">
        <title>Revisiting the worldwide diversity of Leptospira species in the environment.</title>
        <authorList>
            <person name="Vincent A.T."/>
            <person name="Schiettekatte O."/>
            <person name="Bourhy P."/>
            <person name="Veyrier F.J."/>
            <person name="Picardeau M."/>
        </authorList>
    </citation>
    <scope>NUCLEOTIDE SEQUENCE [LARGE SCALE GENOMIC DNA]</scope>
    <source>
        <strain evidence="2">201800299</strain>
    </source>
</reference>
<dbReference type="Proteomes" id="UP000298277">
    <property type="component" value="Unassembled WGS sequence"/>
</dbReference>
<dbReference type="RefSeq" id="WP_135589890.1">
    <property type="nucleotide sequence ID" value="NZ_RQEZ01000108.1"/>
</dbReference>
<dbReference type="OrthoDB" id="342615at2"/>